<sequence>MLFTYVYTGWEGTANDSKVLMDAISREGNNFSLPKEGKYYLVDSGYANMRGFLAPYRGECYHLRDYKGKGKHPRCFGVLKTRFPIMKLMSNYPIRK</sequence>
<name>A0A6J5TF16_PRUAR</name>
<organism evidence="1 2">
    <name type="scientific">Prunus armeniaca</name>
    <name type="common">Apricot</name>
    <name type="synonym">Armeniaca vulgaris</name>
    <dbReference type="NCBI Taxonomy" id="36596"/>
    <lineage>
        <taxon>Eukaryota</taxon>
        <taxon>Viridiplantae</taxon>
        <taxon>Streptophyta</taxon>
        <taxon>Embryophyta</taxon>
        <taxon>Tracheophyta</taxon>
        <taxon>Spermatophyta</taxon>
        <taxon>Magnoliopsida</taxon>
        <taxon>eudicotyledons</taxon>
        <taxon>Gunneridae</taxon>
        <taxon>Pentapetalae</taxon>
        <taxon>rosids</taxon>
        <taxon>fabids</taxon>
        <taxon>Rosales</taxon>
        <taxon>Rosaceae</taxon>
        <taxon>Amygdaloideae</taxon>
        <taxon>Amygdaleae</taxon>
        <taxon>Prunus</taxon>
    </lineage>
</organism>
<evidence type="ECO:0000313" key="1">
    <source>
        <dbReference type="EMBL" id="CAB4262199.1"/>
    </source>
</evidence>
<dbReference type="Proteomes" id="UP000507222">
    <property type="component" value="Unassembled WGS sequence"/>
</dbReference>
<dbReference type="EMBL" id="CAEKDK010000001">
    <property type="protein sequence ID" value="CAB4262199.1"/>
    <property type="molecule type" value="Genomic_DNA"/>
</dbReference>
<dbReference type="InterPro" id="IPR045249">
    <property type="entry name" value="HARBI1-like"/>
</dbReference>
<evidence type="ECO:0000313" key="2">
    <source>
        <dbReference type="Proteomes" id="UP000507222"/>
    </source>
</evidence>
<reference evidence="1 2" key="1">
    <citation type="submission" date="2020-05" db="EMBL/GenBank/DDBJ databases">
        <authorList>
            <person name="Campoy J."/>
            <person name="Schneeberger K."/>
            <person name="Spophaly S."/>
        </authorList>
    </citation>
    <scope>NUCLEOTIDE SEQUENCE [LARGE SCALE GENOMIC DNA]</scope>
    <source>
        <strain evidence="1">PruArmRojPasFocal</strain>
    </source>
</reference>
<protein>
    <recommendedName>
        <fullName evidence="3">DDE Tnp4 domain-containing protein</fullName>
    </recommendedName>
</protein>
<dbReference type="PANTHER" id="PTHR22930:SF251">
    <property type="entry name" value="DDE TNP4 DOMAIN-CONTAINING PROTEIN"/>
    <property type="match status" value="1"/>
</dbReference>
<dbReference type="AlphaFoldDB" id="A0A6J5TF16"/>
<gene>
    <name evidence="1" type="ORF">CURHAP_LOCUS1324</name>
</gene>
<proteinExistence type="predicted"/>
<evidence type="ECO:0008006" key="3">
    <source>
        <dbReference type="Google" id="ProtNLM"/>
    </source>
</evidence>
<accession>A0A6J5TF16</accession>
<dbReference type="PANTHER" id="PTHR22930">
    <property type="match status" value="1"/>
</dbReference>